<dbReference type="EMBL" id="AMCI01002100">
    <property type="protein sequence ID" value="EJX03630.1"/>
    <property type="molecule type" value="Genomic_DNA"/>
</dbReference>
<gene>
    <name evidence="2" type="ORF">EVA_08269</name>
</gene>
<organism evidence="2">
    <name type="scientific">gut metagenome</name>
    <dbReference type="NCBI Taxonomy" id="749906"/>
    <lineage>
        <taxon>unclassified sequences</taxon>
        <taxon>metagenomes</taxon>
        <taxon>organismal metagenomes</taxon>
    </lineage>
</organism>
<reference evidence="2" key="1">
    <citation type="journal article" date="2012" name="PLoS ONE">
        <title>Gene sets for utilization of primary and secondary nutrition supplies in the distal gut of endangered iberian lynx.</title>
        <authorList>
            <person name="Alcaide M."/>
            <person name="Messina E."/>
            <person name="Richter M."/>
            <person name="Bargiela R."/>
            <person name="Peplies J."/>
            <person name="Huws S.A."/>
            <person name="Newbold C.J."/>
            <person name="Golyshin P.N."/>
            <person name="Simon M.A."/>
            <person name="Lopez G."/>
            <person name="Yakimov M.M."/>
            <person name="Ferrer M."/>
        </authorList>
    </citation>
    <scope>NUCLEOTIDE SEQUENCE</scope>
</reference>
<name>J9GTH4_9ZZZZ</name>
<proteinExistence type="predicted"/>
<dbReference type="AlphaFoldDB" id="J9GTH4"/>
<sequence>MYSDGTSSKGKGKNGSKLKSKTKAAERWGMAWNPSMDTPF</sequence>
<feature type="compositionally biased region" description="Basic residues" evidence="1">
    <location>
        <begin position="10"/>
        <end position="22"/>
    </location>
</feature>
<protein>
    <submittedName>
        <fullName evidence="2">Uncharacterized protein</fullName>
    </submittedName>
</protein>
<evidence type="ECO:0000256" key="1">
    <source>
        <dbReference type="SAM" id="MobiDB-lite"/>
    </source>
</evidence>
<comment type="caution">
    <text evidence="2">The sequence shown here is derived from an EMBL/GenBank/DDBJ whole genome shotgun (WGS) entry which is preliminary data.</text>
</comment>
<feature type="region of interest" description="Disordered" evidence="1">
    <location>
        <begin position="1"/>
        <end position="40"/>
    </location>
</feature>
<evidence type="ECO:0000313" key="2">
    <source>
        <dbReference type="EMBL" id="EJX03630.1"/>
    </source>
</evidence>
<accession>J9GTH4</accession>